<dbReference type="Pfam" id="PF01145">
    <property type="entry name" value="Band_7"/>
    <property type="match status" value="1"/>
</dbReference>
<dbReference type="Gene3D" id="3.30.479.30">
    <property type="entry name" value="Band 7 domain"/>
    <property type="match status" value="1"/>
</dbReference>
<feature type="domain" description="Band 7" evidence="1">
    <location>
        <begin position="23"/>
        <end position="179"/>
    </location>
</feature>
<protein>
    <recommendedName>
        <fullName evidence="1">Band 7 domain-containing protein</fullName>
    </recommendedName>
</protein>
<dbReference type="SUPFAM" id="SSF117892">
    <property type="entry name" value="Band 7/SPFH domain"/>
    <property type="match status" value="1"/>
</dbReference>
<evidence type="ECO:0000259" key="1">
    <source>
        <dbReference type="Pfam" id="PF01145"/>
    </source>
</evidence>
<sequence>MVHIVQSRKKTTSYGTGQEGGNVYYCWPSWMPVLGVTRIMLPVSNFNLGLKDYEAYDKDRVPFKVDITAFFRIAKTSLAAQRVATVEDLKAQLTLIVQGAVRKVLASDVIDTIMVERAKFGMMFTTEIVDQLAEWGVESVKSMELMDIRDGHDSEVITNIMAKKTSHIAMESRVAVAENKQKAETAEINAQQAVDIRSQEAQQAVGERTADKDKAVGIARQKADQEVKSEEKVTMDRSMDVTKVQTVRLADIEREAAVVAAEKTKQTTVLAAEGQLEATRRQSEGVEIAGAAKAAAETAILMAPVTAQITLAKEIGNNAGYQQYLVTLRTVEANQVVGTAQADALKAAEIKVIANSGDVPTGVKSAMELFSTKGGLALGGMLEALSNTPQGEAVLGMLKGKLGLSIVAPVAEEVPHNAGGVADEVSSNVTSAQ</sequence>
<dbReference type="InterPro" id="IPR036013">
    <property type="entry name" value="Band_7/SPFH_dom_sf"/>
</dbReference>
<reference evidence="2 3" key="1">
    <citation type="journal article" date="2016" name="Nat. Commun.">
        <title>Thousands of microbial genomes shed light on interconnected biogeochemical processes in an aquifer system.</title>
        <authorList>
            <person name="Anantharaman K."/>
            <person name="Brown C.T."/>
            <person name="Hug L.A."/>
            <person name="Sharon I."/>
            <person name="Castelle C.J."/>
            <person name="Probst A.J."/>
            <person name="Thomas B.C."/>
            <person name="Singh A."/>
            <person name="Wilkins M.J."/>
            <person name="Karaoz U."/>
            <person name="Brodie E.L."/>
            <person name="Williams K.H."/>
            <person name="Hubbard S.S."/>
            <person name="Banfield J.F."/>
        </authorList>
    </citation>
    <scope>NUCLEOTIDE SEQUENCE [LARGE SCALE GENOMIC DNA]</scope>
</reference>
<gene>
    <name evidence="2" type="ORF">A2845_03795</name>
</gene>
<dbReference type="Proteomes" id="UP000177122">
    <property type="component" value="Unassembled WGS sequence"/>
</dbReference>
<comment type="caution">
    <text evidence="2">The sequence shown here is derived from an EMBL/GenBank/DDBJ whole genome shotgun (WGS) entry which is preliminary data.</text>
</comment>
<dbReference type="InterPro" id="IPR001107">
    <property type="entry name" value="Band_7"/>
</dbReference>
<evidence type="ECO:0000313" key="3">
    <source>
        <dbReference type="Proteomes" id="UP000177122"/>
    </source>
</evidence>
<organism evidence="2 3">
    <name type="scientific">Candidatus Lloydbacteria bacterium RIFCSPHIGHO2_01_FULL_49_22</name>
    <dbReference type="NCBI Taxonomy" id="1798658"/>
    <lineage>
        <taxon>Bacteria</taxon>
        <taxon>Candidatus Lloydiibacteriota</taxon>
    </lineage>
</organism>
<dbReference type="EMBL" id="MHLI01000006">
    <property type="protein sequence ID" value="OGZ05972.1"/>
    <property type="molecule type" value="Genomic_DNA"/>
</dbReference>
<accession>A0A1G2CXM0</accession>
<dbReference type="AlphaFoldDB" id="A0A1G2CXM0"/>
<name>A0A1G2CXM0_9BACT</name>
<proteinExistence type="predicted"/>
<evidence type="ECO:0000313" key="2">
    <source>
        <dbReference type="EMBL" id="OGZ05972.1"/>
    </source>
</evidence>